<dbReference type="SUPFAM" id="SSF50156">
    <property type="entry name" value="PDZ domain-like"/>
    <property type="match status" value="1"/>
</dbReference>
<dbReference type="AlphaFoldDB" id="A0A8J8MPF1"/>
<dbReference type="InterPro" id="IPR001478">
    <property type="entry name" value="PDZ"/>
</dbReference>
<keyword evidence="4" id="KW-1185">Reference proteome</keyword>
<feature type="transmembrane region" description="Helical" evidence="1">
    <location>
        <begin position="255"/>
        <end position="276"/>
    </location>
</feature>
<dbReference type="Gene3D" id="2.30.42.10">
    <property type="match status" value="1"/>
</dbReference>
<sequence>MNALLEIIHITLVSLSRAILNFSFVFVIWIIYMLIKKYKNINIYNFDHSKTVINALVESILQGIIIGSIGSLIIAVIGLPMNLTYYLIFLLPLAFGLALINIRYLCFSYAASVMGVLSMIFRGQQIFGITLPNININISGLLALVGILHLMEAILIYFVGADDAIPIVSKKDDQIMVGHLMQKYWPLPIAMLVLSAGSVASSEVVEMPNWWPLLKDVPSGMSTYFYGLMPFVGALGYSSTTYCEEPKKRCKKTAVKLLFYSLILIVLAILSVNYMALQVIGLILMAGMHEGLILYEQHIENTHAPLYTLPEKGVRIMSVIADGPADQMGMKLGDIITKVNDIEVLNTRQFRAILKNEYTFLWIEVQHINGDMETFEFKAYPDGIRDLQVRLIPENPRIIYRHQSVQKIGLFHIIKNRFRK</sequence>
<reference evidence="3" key="1">
    <citation type="submission" date="2020-07" db="EMBL/GenBank/DDBJ databases">
        <title>Vallitalea pronyensis genome.</title>
        <authorList>
            <person name="Postec A."/>
        </authorList>
    </citation>
    <scope>NUCLEOTIDE SEQUENCE</scope>
    <source>
        <strain evidence="3">FatNI3</strain>
    </source>
</reference>
<evidence type="ECO:0000313" key="3">
    <source>
        <dbReference type="EMBL" id="QUI24963.1"/>
    </source>
</evidence>
<evidence type="ECO:0000259" key="2">
    <source>
        <dbReference type="PROSITE" id="PS50106"/>
    </source>
</evidence>
<accession>A0A8J8MPF1</accession>
<dbReference type="RefSeq" id="WP_212695662.1">
    <property type="nucleotide sequence ID" value="NZ_CP058649.1"/>
</dbReference>
<name>A0A8J8MPF1_9FIRM</name>
<dbReference type="EMBL" id="CP058649">
    <property type="protein sequence ID" value="QUI24963.1"/>
    <property type="molecule type" value="Genomic_DNA"/>
</dbReference>
<organism evidence="3 4">
    <name type="scientific">Vallitalea pronyensis</name>
    <dbReference type="NCBI Taxonomy" id="1348613"/>
    <lineage>
        <taxon>Bacteria</taxon>
        <taxon>Bacillati</taxon>
        <taxon>Bacillota</taxon>
        <taxon>Clostridia</taxon>
        <taxon>Lachnospirales</taxon>
        <taxon>Vallitaleaceae</taxon>
        <taxon>Vallitalea</taxon>
    </lineage>
</organism>
<keyword evidence="1" id="KW-0812">Transmembrane</keyword>
<evidence type="ECO:0000256" key="1">
    <source>
        <dbReference type="SAM" id="Phobius"/>
    </source>
</evidence>
<keyword evidence="1" id="KW-0472">Membrane</keyword>
<feature type="transmembrane region" description="Helical" evidence="1">
    <location>
        <begin position="12"/>
        <end position="35"/>
    </location>
</feature>
<proteinExistence type="predicted"/>
<dbReference type="InterPro" id="IPR036034">
    <property type="entry name" value="PDZ_sf"/>
</dbReference>
<gene>
    <name evidence="3" type="ORF">HZI73_22905</name>
</gene>
<feature type="domain" description="PDZ" evidence="2">
    <location>
        <begin position="311"/>
        <end position="369"/>
    </location>
</feature>
<feature type="transmembrane region" description="Helical" evidence="1">
    <location>
        <begin position="136"/>
        <end position="160"/>
    </location>
</feature>
<keyword evidence="1" id="KW-1133">Transmembrane helix</keyword>
<feature type="transmembrane region" description="Helical" evidence="1">
    <location>
        <begin position="83"/>
        <end position="100"/>
    </location>
</feature>
<dbReference type="Proteomes" id="UP000683246">
    <property type="component" value="Chromosome"/>
</dbReference>
<evidence type="ECO:0000313" key="4">
    <source>
        <dbReference type="Proteomes" id="UP000683246"/>
    </source>
</evidence>
<protein>
    <submittedName>
        <fullName evidence="3">PDZ domain-containing protein</fullName>
    </submittedName>
</protein>
<dbReference type="KEGG" id="vpy:HZI73_22905"/>
<dbReference type="Pfam" id="PF17820">
    <property type="entry name" value="PDZ_6"/>
    <property type="match status" value="1"/>
</dbReference>
<feature type="transmembrane region" description="Helical" evidence="1">
    <location>
        <begin position="56"/>
        <end position="77"/>
    </location>
</feature>
<dbReference type="SMART" id="SM00228">
    <property type="entry name" value="PDZ"/>
    <property type="match status" value="1"/>
</dbReference>
<dbReference type="PROSITE" id="PS50106">
    <property type="entry name" value="PDZ"/>
    <property type="match status" value="1"/>
</dbReference>
<feature type="transmembrane region" description="Helical" evidence="1">
    <location>
        <begin position="224"/>
        <end position="243"/>
    </location>
</feature>
<dbReference type="InterPro" id="IPR041489">
    <property type="entry name" value="PDZ_6"/>
</dbReference>